<dbReference type="Proteomes" id="UP001642484">
    <property type="component" value="Unassembled WGS sequence"/>
</dbReference>
<feature type="compositionally biased region" description="Low complexity" evidence="2">
    <location>
        <begin position="171"/>
        <end position="192"/>
    </location>
</feature>
<comment type="caution">
    <text evidence="3">The sequence shown here is derived from an EMBL/GenBank/DDBJ whole genome shotgun (WGS) entry which is preliminary data.</text>
</comment>
<evidence type="ECO:0000313" key="3">
    <source>
        <dbReference type="EMBL" id="CAK9110087.1"/>
    </source>
</evidence>
<dbReference type="EMBL" id="CAXAMN010027328">
    <property type="protein sequence ID" value="CAK9110087.1"/>
    <property type="molecule type" value="Genomic_DNA"/>
</dbReference>
<name>A0ABP0SCJ2_9DINO</name>
<evidence type="ECO:0000256" key="2">
    <source>
        <dbReference type="SAM" id="MobiDB-lite"/>
    </source>
</evidence>
<reference evidence="3 5" key="1">
    <citation type="submission" date="2024-02" db="EMBL/GenBank/DDBJ databases">
        <authorList>
            <person name="Chen Y."/>
            <person name="Shah S."/>
            <person name="Dougan E. K."/>
            <person name="Thang M."/>
            <person name="Chan C."/>
        </authorList>
    </citation>
    <scope>NUCLEOTIDE SEQUENCE [LARGE SCALE GENOMIC DNA]</scope>
</reference>
<feature type="region of interest" description="Disordered" evidence="2">
    <location>
        <begin position="160"/>
        <end position="236"/>
    </location>
</feature>
<evidence type="ECO:0000256" key="1">
    <source>
        <dbReference type="SAM" id="Coils"/>
    </source>
</evidence>
<feature type="coiled-coil region" evidence="1">
    <location>
        <begin position="362"/>
        <end position="389"/>
    </location>
</feature>
<protein>
    <submittedName>
        <fullName evidence="3">Uncharacterized protein</fullName>
    </submittedName>
</protein>
<sequence>MQLCPQIAIEPISWAQAKQRTDGTCFLLHTSHASGADIGHAYGLKLVQAAMRIYSSTEEERIQTNASLLLDKLQNVPGIYIFNVHVLPNGDPAAKRRKKEYATSIELQLKAGMECDSEETSWERLRMQLKDSMRKEVDREITRAITGDRLRANHEIEDAESSWLRRRSARSSRPSRSDPISPISPIHSMCPADEPDPADDPDQADQPDQADHGAYGGCGGDRIDVKQGFGRASPDMPPLPVPLPYFGHLGSSAEHKSLALKFRPRRASVWWVQQFAKSEGDQRSQTRDTKAAKAWADSTAIGAPSGRRGHPTRAFTQGKVNLNLDGSIVTSRHMPEPMLEANEATTLAIQDCLDEGCSVEALMDLDQKLARDEAKVKVALDELHDLQSQEFSEDSAEQIAWLKNFLDRCASLRAQLMAVKTLEAPDFASQLMRAAAVAFGGGRHGDYPKVGVSPYSS</sequence>
<keyword evidence="5" id="KW-1185">Reference proteome</keyword>
<dbReference type="EMBL" id="CAXAMN010027461">
    <property type="protein sequence ID" value="CAK9110832.1"/>
    <property type="molecule type" value="Genomic_DNA"/>
</dbReference>
<feature type="compositionally biased region" description="Acidic residues" evidence="2">
    <location>
        <begin position="193"/>
        <end position="205"/>
    </location>
</feature>
<evidence type="ECO:0000313" key="5">
    <source>
        <dbReference type="Proteomes" id="UP001642484"/>
    </source>
</evidence>
<accession>A0ABP0SCJ2</accession>
<gene>
    <name evidence="3" type="ORF">CCMP2556_LOCUS51204</name>
    <name evidence="4" type="ORF">CCMP2556_LOCUS51492</name>
</gene>
<evidence type="ECO:0000313" key="4">
    <source>
        <dbReference type="EMBL" id="CAK9110832.1"/>
    </source>
</evidence>
<organism evidence="3 5">
    <name type="scientific">Durusdinium trenchii</name>
    <dbReference type="NCBI Taxonomy" id="1381693"/>
    <lineage>
        <taxon>Eukaryota</taxon>
        <taxon>Sar</taxon>
        <taxon>Alveolata</taxon>
        <taxon>Dinophyceae</taxon>
        <taxon>Suessiales</taxon>
        <taxon>Symbiodiniaceae</taxon>
        <taxon>Durusdinium</taxon>
    </lineage>
</organism>
<keyword evidence="1" id="KW-0175">Coiled coil</keyword>
<proteinExistence type="predicted"/>